<feature type="region of interest" description="Disordered" evidence="7">
    <location>
        <begin position="286"/>
        <end position="309"/>
    </location>
</feature>
<feature type="transmembrane region" description="Helical" evidence="8">
    <location>
        <begin position="400"/>
        <end position="424"/>
    </location>
</feature>
<feature type="domain" description="CSC1/OSCA1-like cytosolic" evidence="11">
    <location>
        <begin position="218"/>
        <end position="384"/>
    </location>
</feature>
<dbReference type="InterPro" id="IPR003864">
    <property type="entry name" value="CSC1/OSCA1-like_7TM"/>
</dbReference>
<proteinExistence type="inferred from homology"/>
<comment type="subcellular location">
    <subcellularLocation>
        <location evidence="1">Membrane</location>
        <topology evidence="1">Multi-pass membrane protein</topology>
    </subcellularLocation>
</comment>
<feature type="domain" description="CSC1/OSCA1-like 7TM region" evidence="9">
    <location>
        <begin position="395"/>
        <end position="677"/>
    </location>
</feature>
<comment type="caution">
    <text evidence="12">The sequence shown here is derived from an EMBL/GenBank/DDBJ whole genome shotgun (WGS) entry which is preliminary data.</text>
</comment>
<dbReference type="PANTHER" id="PTHR13018:SF149">
    <property type="entry name" value="DOMAIN PROTEIN, PUTATIVE (AFU_ORTHOLOGUE AFUA_3G11660)-RELATED"/>
    <property type="match status" value="1"/>
</dbReference>
<feature type="region of interest" description="Disordered" evidence="7">
    <location>
        <begin position="842"/>
        <end position="924"/>
    </location>
</feature>
<dbReference type="Pfam" id="PF02714">
    <property type="entry name" value="RSN1_7TM"/>
    <property type="match status" value="1"/>
</dbReference>
<keyword evidence="4 8" id="KW-0812">Transmembrane</keyword>
<evidence type="ECO:0008006" key="14">
    <source>
        <dbReference type="Google" id="ProtNLM"/>
    </source>
</evidence>
<evidence type="ECO:0000256" key="4">
    <source>
        <dbReference type="ARBA" id="ARBA00022692"/>
    </source>
</evidence>
<dbReference type="AlphaFoldDB" id="A0A1Q5QAX3"/>
<name>A0A1Q5QAX3_TALAT</name>
<keyword evidence="6 8" id="KW-0472">Membrane</keyword>
<dbReference type="PANTHER" id="PTHR13018">
    <property type="entry name" value="PROBABLE MEMBRANE PROTEIN DUF221-RELATED"/>
    <property type="match status" value="1"/>
</dbReference>
<feature type="transmembrane region" description="Helical" evidence="8">
    <location>
        <begin position="489"/>
        <end position="515"/>
    </location>
</feature>
<feature type="transmembrane region" description="Helical" evidence="8">
    <location>
        <begin position="656"/>
        <end position="679"/>
    </location>
</feature>
<dbReference type="Pfam" id="PF13967">
    <property type="entry name" value="RSN1_TM"/>
    <property type="match status" value="1"/>
</dbReference>
<organism evidence="12 13">
    <name type="scientific">Talaromyces atroroseus</name>
    <dbReference type="NCBI Taxonomy" id="1441469"/>
    <lineage>
        <taxon>Eukaryota</taxon>
        <taxon>Fungi</taxon>
        <taxon>Dikarya</taxon>
        <taxon>Ascomycota</taxon>
        <taxon>Pezizomycotina</taxon>
        <taxon>Eurotiomycetes</taxon>
        <taxon>Eurotiomycetidae</taxon>
        <taxon>Eurotiales</taxon>
        <taxon>Trichocomaceae</taxon>
        <taxon>Talaromyces</taxon>
        <taxon>Talaromyces sect. Trachyspermi</taxon>
    </lineage>
</organism>
<dbReference type="EMBL" id="LFMY01000002">
    <property type="protein sequence ID" value="OKL63031.1"/>
    <property type="molecule type" value="Genomic_DNA"/>
</dbReference>
<feature type="compositionally biased region" description="Low complexity" evidence="7">
    <location>
        <begin position="857"/>
        <end position="869"/>
    </location>
</feature>
<evidence type="ECO:0000259" key="11">
    <source>
        <dbReference type="Pfam" id="PF14703"/>
    </source>
</evidence>
<dbReference type="InterPro" id="IPR032880">
    <property type="entry name" value="CSC1/OSCA1-like_N"/>
</dbReference>
<dbReference type="GeneID" id="31001437"/>
<evidence type="ECO:0000313" key="13">
    <source>
        <dbReference type="Proteomes" id="UP000214365"/>
    </source>
</evidence>
<keyword evidence="13" id="KW-1185">Reference proteome</keyword>
<accession>A0A1Q5QAX3</accession>
<keyword evidence="3" id="KW-0813">Transport</keyword>
<feature type="transmembrane region" description="Helical" evidence="8">
    <location>
        <begin position="444"/>
        <end position="468"/>
    </location>
</feature>
<comment type="similarity">
    <text evidence="2">Belongs to the CSC1 (TC 1.A.17) family.</text>
</comment>
<feature type="transmembrane region" description="Helical" evidence="8">
    <location>
        <begin position="685"/>
        <end position="705"/>
    </location>
</feature>
<evidence type="ECO:0000256" key="6">
    <source>
        <dbReference type="ARBA" id="ARBA00023136"/>
    </source>
</evidence>
<dbReference type="GO" id="GO:0005227">
    <property type="term" value="F:calcium-activated cation channel activity"/>
    <property type="evidence" value="ECO:0007669"/>
    <property type="project" value="InterPro"/>
</dbReference>
<dbReference type="RefSeq" id="XP_020123152.1">
    <property type="nucleotide sequence ID" value="XM_020261373.1"/>
</dbReference>
<dbReference type="Pfam" id="PF14703">
    <property type="entry name" value="PHM7_cyt"/>
    <property type="match status" value="1"/>
</dbReference>
<dbReference type="Proteomes" id="UP000214365">
    <property type="component" value="Unassembled WGS sequence"/>
</dbReference>
<keyword evidence="5 8" id="KW-1133">Transmembrane helix</keyword>
<dbReference type="GO" id="GO:0005886">
    <property type="term" value="C:plasma membrane"/>
    <property type="evidence" value="ECO:0007669"/>
    <property type="project" value="TreeGrafter"/>
</dbReference>
<sequence length="983" mass="111329">MASPDWTVLMTARDDDDDSSTLTPADQFLRLIANPFKESIQINAFWVSLGTSIGFSVLLVLLFSLFRPYHNAIYAPKVKHADQQHAPPPVGKGFFAWIPPVLHIREETLADRIGLDAVVFLRCAKMMRNIFLALSIIGCGTLIAVNITQSSGAVAQGYSGFTLMTPLYISTEAVWAQVVCAYAFDIVIMFFLWQNYRAVLSLRRRYFQSPEYQMSLHARTLMITDVPPNLRSEEGLMRLTDGVNPTSSLPRTTIGRNVKDLPSLIRKHDEAVRELESVLAKYLKNPDRLPPNRPTIRPSRKHKGHGESGKVDAIDYLTDRIQELETRIKDVRQSVDKRNPMPYGFASWEAIEHAHAVAYTARKKKPRGTIIRLAPRPHDIIWENLHLSPQTRRWRRMVNVFWVTLLTVLWIAPNAMIAIFLADLSNLGLVWPAFQTSLEDHPDIWSAVQGIASPAVTSLIYLVLPIFFRRLMRRAGDITKTSRERHVIHYLYFFFVINNLIVFSLFSAAWTFVAAVINARNNNESAWQAIEDGHLWYKAMSALCQVSPFWVTWLLQRNLGATLDLVQFFTVVWQWFMKTFMAPTPRQSIEWTAPPPFDYASYYNYYLYYATVAFCFATLQPIILPAAALYFALDLWFRRYLLLYVFVTKNESGGRFWPIVINRMIFAALLSNLVIALVAKSKGTWTMIFCLIPLPFILLGFRWYCARAFDDDMIYYNRDTLNDAEALGTGMGGKGPKRAGDRLNSRFGHPALYKPLVTPMVHARAAELLKTIYRGRLGQFDETGDYSDIAMQSMSTSTPGKPMEAAPFEVVAENQLDFSYFKNRADFRDEFGGGIYGRNEDLISERSHTPRTFMGDSPESSRASSPVSPMRRKQNEGLGLPRPDDRDHPAFRPPLSLSRVGSDGSAAPEPSSLYQHENESESHLLSHAQLPAAAAAAAAAVPPVAETDGAFQSVDRWRTRGYGPLAQDDTNAPSSYEYYRGIR</sequence>
<evidence type="ECO:0000256" key="5">
    <source>
        <dbReference type="ARBA" id="ARBA00022989"/>
    </source>
</evidence>
<protein>
    <recommendedName>
        <fullName evidence="14">CSC1/OSCA1-like 7TM region domain-containing protein</fullName>
    </recommendedName>
</protein>
<feature type="region of interest" description="Disordered" evidence="7">
    <location>
        <begin position="961"/>
        <end position="983"/>
    </location>
</feature>
<evidence type="ECO:0000256" key="1">
    <source>
        <dbReference type="ARBA" id="ARBA00004141"/>
    </source>
</evidence>
<feature type="transmembrane region" description="Helical" evidence="8">
    <location>
        <begin position="606"/>
        <end position="636"/>
    </location>
</feature>
<dbReference type="InterPro" id="IPR045122">
    <property type="entry name" value="Csc1-like"/>
</dbReference>
<dbReference type="OrthoDB" id="2150324at2759"/>
<feature type="transmembrane region" description="Helical" evidence="8">
    <location>
        <begin position="130"/>
        <end position="154"/>
    </location>
</feature>
<feature type="transmembrane region" description="Helical" evidence="8">
    <location>
        <begin position="44"/>
        <end position="66"/>
    </location>
</feature>
<evidence type="ECO:0000313" key="12">
    <source>
        <dbReference type="EMBL" id="OKL63031.1"/>
    </source>
</evidence>
<evidence type="ECO:0000259" key="9">
    <source>
        <dbReference type="Pfam" id="PF02714"/>
    </source>
</evidence>
<gene>
    <name evidence="12" type="ORF">UA08_01682</name>
</gene>
<evidence type="ECO:0000256" key="3">
    <source>
        <dbReference type="ARBA" id="ARBA00022448"/>
    </source>
</evidence>
<evidence type="ECO:0000256" key="7">
    <source>
        <dbReference type="SAM" id="MobiDB-lite"/>
    </source>
</evidence>
<feature type="domain" description="CSC1/OSCA1-like N-terminal transmembrane" evidence="10">
    <location>
        <begin position="44"/>
        <end position="194"/>
    </location>
</feature>
<evidence type="ECO:0000256" key="2">
    <source>
        <dbReference type="ARBA" id="ARBA00007779"/>
    </source>
</evidence>
<evidence type="ECO:0000256" key="8">
    <source>
        <dbReference type="SAM" id="Phobius"/>
    </source>
</evidence>
<reference evidence="12 13" key="1">
    <citation type="submission" date="2015-06" db="EMBL/GenBank/DDBJ databases">
        <title>Talaromyces atroroseus IBT 11181 draft genome.</title>
        <authorList>
            <person name="Rasmussen K.B."/>
            <person name="Rasmussen S."/>
            <person name="Petersen B."/>
            <person name="Sicheritz-Ponten T."/>
            <person name="Mortensen U.H."/>
            <person name="Thrane U."/>
        </authorList>
    </citation>
    <scope>NUCLEOTIDE SEQUENCE [LARGE SCALE GENOMIC DNA]</scope>
    <source>
        <strain evidence="12 13">IBT 11181</strain>
    </source>
</reference>
<evidence type="ECO:0000259" key="10">
    <source>
        <dbReference type="Pfam" id="PF13967"/>
    </source>
</evidence>
<dbReference type="InterPro" id="IPR027815">
    <property type="entry name" value="CSC1/OSCA1-like_cyt"/>
</dbReference>
<feature type="transmembrane region" description="Helical" evidence="8">
    <location>
        <begin position="174"/>
        <end position="193"/>
    </location>
</feature>